<dbReference type="EMBL" id="HBUE01085963">
    <property type="protein sequence ID" value="CAG6479665.1"/>
    <property type="molecule type" value="Transcribed_RNA"/>
</dbReference>
<evidence type="ECO:0000313" key="2">
    <source>
        <dbReference type="EMBL" id="CAG6553584.1"/>
    </source>
</evidence>
<dbReference type="EMBL" id="HBUE01144636">
    <property type="protein sequence ID" value="CAG6502345.1"/>
    <property type="molecule type" value="Transcribed_RNA"/>
</dbReference>
<organism evidence="2">
    <name type="scientific">Culex pipiens</name>
    <name type="common">House mosquito</name>
    <dbReference type="NCBI Taxonomy" id="7175"/>
    <lineage>
        <taxon>Eukaryota</taxon>
        <taxon>Metazoa</taxon>
        <taxon>Ecdysozoa</taxon>
        <taxon>Arthropoda</taxon>
        <taxon>Hexapoda</taxon>
        <taxon>Insecta</taxon>
        <taxon>Pterygota</taxon>
        <taxon>Neoptera</taxon>
        <taxon>Endopterygota</taxon>
        <taxon>Diptera</taxon>
        <taxon>Nematocera</taxon>
        <taxon>Culicoidea</taxon>
        <taxon>Culicidae</taxon>
        <taxon>Culicinae</taxon>
        <taxon>Culicini</taxon>
        <taxon>Culex</taxon>
        <taxon>Culex</taxon>
    </lineage>
</organism>
<accession>A0A8D8N694</accession>
<feature type="region of interest" description="Disordered" evidence="1">
    <location>
        <begin position="1"/>
        <end position="26"/>
    </location>
</feature>
<sequence length="151" mass="17147">MFAEETSSATASSICLRKQPQHGQRIRKTTVRQALGGTAQDFPSHFVSSVAKPADKCSPCHGRVPRSDDQNHTRELLAHSGSQLRDLLQLFDEMRKFIDFPGNFMDRVEQGQTRHQVSRTDFLNCKSTRSWLCSAGWLRKRQQVCIVTKLS</sequence>
<evidence type="ECO:0000256" key="1">
    <source>
        <dbReference type="SAM" id="MobiDB-lite"/>
    </source>
</evidence>
<protein>
    <submittedName>
        <fullName evidence="2">(northern house mosquito) hypothetical protein</fullName>
    </submittedName>
</protein>
<proteinExistence type="predicted"/>
<feature type="compositionally biased region" description="Low complexity" evidence="1">
    <location>
        <begin position="1"/>
        <end position="13"/>
    </location>
</feature>
<dbReference type="AlphaFoldDB" id="A0A8D8N694"/>
<reference evidence="2" key="1">
    <citation type="submission" date="2021-05" db="EMBL/GenBank/DDBJ databases">
        <authorList>
            <person name="Alioto T."/>
            <person name="Alioto T."/>
            <person name="Gomez Garrido J."/>
        </authorList>
    </citation>
    <scope>NUCLEOTIDE SEQUENCE</scope>
</reference>
<dbReference type="EMBL" id="HBUE01085961">
    <property type="protein sequence ID" value="CAG6479664.1"/>
    <property type="molecule type" value="Transcribed_RNA"/>
</dbReference>
<name>A0A8D8N694_CULPI</name>
<dbReference type="EMBL" id="HBUE01249485">
    <property type="protein sequence ID" value="CAG6553584.1"/>
    <property type="molecule type" value="Transcribed_RNA"/>
</dbReference>